<evidence type="ECO:0000256" key="2">
    <source>
        <dbReference type="ARBA" id="ARBA00023125"/>
    </source>
</evidence>
<dbReference type="PANTHER" id="PTHR43280:SF32">
    <property type="entry name" value="TRANSCRIPTIONAL REGULATORY PROTEIN"/>
    <property type="match status" value="1"/>
</dbReference>
<organism evidence="5 6">
    <name type="scientific">Prevotella lacticifex</name>
    <dbReference type="NCBI Taxonomy" id="2854755"/>
    <lineage>
        <taxon>Bacteria</taxon>
        <taxon>Pseudomonadati</taxon>
        <taxon>Bacteroidota</taxon>
        <taxon>Bacteroidia</taxon>
        <taxon>Bacteroidales</taxon>
        <taxon>Prevotellaceae</taxon>
        <taxon>Prevotella</taxon>
    </lineage>
</organism>
<dbReference type="SUPFAM" id="SSF51215">
    <property type="entry name" value="Regulatory protein AraC"/>
    <property type="match status" value="1"/>
</dbReference>
<dbReference type="AlphaFoldDB" id="A0A9R1C7X5"/>
<proteinExistence type="predicted"/>
<dbReference type="RefSeq" id="WP_223928138.1">
    <property type="nucleotide sequence ID" value="NZ_BPTU01000003.1"/>
</dbReference>
<keyword evidence="3" id="KW-0804">Transcription</keyword>
<dbReference type="SUPFAM" id="SSF46689">
    <property type="entry name" value="Homeodomain-like"/>
    <property type="match status" value="1"/>
</dbReference>
<dbReference type="InterPro" id="IPR018060">
    <property type="entry name" value="HTH_AraC"/>
</dbReference>
<dbReference type="GO" id="GO:0003700">
    <property type="term" value="F:DNA-binding transcription factor activity"/>
    <property type="evidence" value="ECO:0007669"/>
    <property type="project" value="InterPro"/>
</dbReference>
<dbReference type="GeneID" id="72468559"/>
<reference evidence="5" key="1">
    <citation type="journal article" date="2022" name="Int. J. Syst. Evol. Microbiol.">
        <title>Prevotella lacticifex sp. nov., isolated from the rumen of cows.</title>
        <authorList>
            <person name="Shinkai T."/>
            <person name="Ikeyama N."/>
            <person name="Kumagai M."/>
            <person name="Ohmori H."/>
            <person name="Sakamoto M."/>
            <person name="Ohkuma M."/>
            <person name="Mitsumori M."/>
        </authorList>
    </citation>
    <scope>NUCLEOTIDE SEQUENCE</scope>
    <source>
        <strain evidence="5">R5076</strain>
    </source>
</reference>
<dbReference type="PROSITE" id="PS01124">
    <property type="entry name" value="HTH_ARAC_FAMILY_2"/>
    <property type="match status" value="1"/>
</dbReference>
<dbReference type="InterPro" id="IPR009057">
    <property type="entry name" value="Homeodomain-like_sf"/>
</dbReference>
<dbReference type="Proteomes" id="UP000825483">
    <property type="component" value="Unassembled WGS sequence"/>
</dbReference>
<dbReference type="InterPro" id="IPR037923">
    <property type="entry name" value="HTH-like"/>
</dbReference>
<protein>
    <submittedName>
        <fullName evidence="5">AraC family transcriptional regulator</fullName>
    </submittedName>
</protein>
<dbReference type="GO" id="GO:0043565">
    <property type="term" value="F:sequence-specific DNA binding"/>
    <property type="evidence" value="ECO:0007669"/>
    <property type="project" value="InterPro"/>
</dbReference>
<keyword evidence="1" id="KW-0805">Transcription regulation</keyword>
<evidence type="ECO:0000259" key="4">
    <source>
        <dbReference type="PROSITE" id="PS01124"/>
    </source>
</evidence>
<dbReference type="PANTHER" id="PTHR43280">
    <property type="entry name" value="ARAC-FAMILY TRANSCRIPTIONAL REGULATOR"/>
    <property type="match status" value="1"/>
</dbReference>
<sequence>MKFNRGINSTIRKHGVTYTADESEFASMGADSLERERHVIDHGAIIYCYTGRASIQVNFDTFEMHADNVLTLFPGDTVWWLECSDDYQADIIRYSSQLLRESSLNIEQAVFRELKDDRICTDTRIAQCAGKTFFYLLRYYFEEQFCQSIDRIVMLQLNTFFLGFYDFITKAHPQRVRRYTSRTEELFRKFMELIEEHYREWHEVGDYADEMCITRKYLGIITAKKAKLTPKSLIDEYIVLQLKLRLRSTTMTLQQIAAEFKFSDMAFFTRYFKAHTGLTPTAWVKRP</sequence>
<dbReference type="SMART" id="SM00342">
    <property type="entry name" value="HTH_ARAC"/>
    <property type="match status" value="1"/>
</dbReference>
<evidence type="ECO:0000313" key="6">
    <source>
        <dbReference type="Proteomes" id="UP000825483"/>
    </source>
</evidence>
<dbReference type="EMBL" id="BPUB01000001">
    <property type="protein sequence ID" value="GJG57653.1"/>
    <property type="molecule type" value="Genomic_DNA"/>
</dbReference>
<gene>
    <name evidence="5" type="ORF">PRLR5076_05040</name>
</gene>
<name>A0A9R1C7X5_9BACT</name>
<feature type="domain" description="HTH araC/xylS-type" evidence="4">
    <location>
        <begin position="188"/>
        <end position="286"/>
    </location>
</feature>
<evidence type="ECO:0000256" key="1">
    <source>
        <dbReference type="ARBA" id="ARBA00023015"/>
    </source>
</evidence>
<evidence type="ECO:0000313" key="5">
    <source>
        <dbReference type="EMBL" id="GJG57653.1"/>
    </source>
</evidence>
<evidence type="ECO:0000256" key="3">
    <source>
        <dbReference type="ARBA" id="ARBA00023163"/>
    </source>
</evidence>
<keyword evidence="6" id="KW-1185">Reference proteome</keyword>
<accession>A0A9R1C7X5</accession>
<comment type="caution">
    <text evidence="5">The sequence shown here is derived from an EMBL/GenBank/DDBJ whole genome shotgun (WGS) entry which is preliminary data.</text>
</comment>
<dbReference type="Pfam" id="PF12833">
    <property type="entry name" value="HTH_18"/>
    <property type="match status" value="1"/>
</dbReference>
<keyword evidence="2" id="KW-0238">DNA-binding</keyword>
<dbReference type="Gene3D" id="1.10.10.60">
    <property type="entry name" value="Homeodomain-like"/>
    <property type="match status" value="1"/>
</dbReference>